<dbReference type="AlphaFoldDB" id="A0A1E3WCV3"/>
<proteinExistence type="predicted"/>
<keyword evidence="2" id="KW-1185">Reference proteome</keyword>
<organism evidence="1 2">
    <name type="scientific">Methyloceanibacter marginalis</name>
    <dbReference type="NCBI Taxonomy" id="1774971"/>
    <lineage>
        <taxon>Bacteria</taxon>
        <taxon>Pseudomonadati</taxon>
        <taxon>Pseudomonadota</taxon>
        <taxon>Alphaproteobacteria</taxon>
        <taxon>Hyphomicrobiales</taxon>
        <taxon>Hyphomicrobiaceae</taxon>
        <taxon>Methyloceanibacter</taxon>
    </lineage>
</organism>
<name>A0A1E3WCV3_9HYPH</name>
<comment type="caution">
    <text evidence="1">The sequence shown here is derived from an EMBL/GenBank/DDBJ whole genome shotgun (WGS) entry which is preliminary data.</text>
</comment>
<dbReference type="EMBL" id="LPWD01000120">
    <property type="protein sequence ID" value="ODS03362.1"/>
    <property type="molecule type" value="Genomic_DNA"/>
</dbReference>
<evidence type="ECO:0000313" key="1">
    <source>
        <dbReference type="EMBL" id="ODS03362.1"/>
    </source>
</evidence>
<reference evidence="1 2" key="1">
    <citation type="journal article" date="2016" name="Environ. Microbiol.">
        <title>New Methyloceanibacter diversity from North Sea sediments includes methanotroph containing solely the soluble methane monooxygenase.</title>
        <authorList>
            <person name="Vekeman B."/>
            <person name="Kerckhof F.M."/>
            <person name="Cremers G."/>
            <person name="de Vos P."/>
            <person name="Vandamme P."/>
            <person name="Boon N."/>
            <person name="Op den Camp H.J."/>
            <person name="Heylen K."/>
        </authorList>
    </citation>
    <scope>NUCLEOTIDE SEQUENCE [LARGE SCALE GENOMIC DNA]</scope>
    <source>
        <strain evidence="1 2">R-67177</strain>
    </source>
</reference>
<evidence type="ECO:0000313" key="2">
    <source>
        <dbReference type="Proteomes" id="UP000095042"/>
    </source>
</evidence>
<sequence>MPRADANKLQSLWKETKMRERSKLTSVAAVVGTAVLTFTVVPDAEAKIKCQGIFQVNKSGLISTPYCQELEIARVARSYGWKVTDAQVRNDPLKKVYICQALGGDTRLKGACGAYSRDLYR</sequence>
<dbReference type="Proteomes" id="UP000095042">
    <property type="component" value="Unassembled WGS sequence"/>
</dbReference>
<accession>A0A1E3WCV3</accession>
<protein>
    <submittedName>
        <fullName evidence="1">Uncharacterized protein</fullName>
    </submittedName>
</protein>
<gene>
    <name evidence="1" type="ORF">AUC71_10025</name>
</gene>